<proteinExistence type="predicted"/>
<dbReference type="AlphaFoldDB" id="A0A1H9D8Z8"/>
<gene>
    <name evidence="2" type="ORF">SAMN05421756_102471</name>
</gene>
<feature type="signal peptide" evidence="1">
    <location>
        <begin position="1"/>
        <end position="23"/>
    </location>
</feature>
<dbReference type="STRING" id="1036181.SAMN05421756_102471"/>
<sequence>MTRTTARRGLAAAALVSATALVAAGCSAGSLGSSSGDASGGGSGATTTITYLTPSDDTTVAQTKALITAFQSANPGVTVSTDTRPGGADGDNIIKTRLATGDMADVFVYNNGSLLQAIKPEQNLTALDDQPWASQLDDNFAASSKGTDGKLYGGPIGTAFGGGVLYNIPVYKKLGLQIPKTWDEFMANSKKIKDAGGGVAPVEQTYGETWTSQLFVLGDYANVEAAVPDFATKYTANQANYANTRQALAGFQHIQEVKDAGLLNKDFASATLNDGMKAVATGTAAQYPQLGGSAANIENLAPGKTNDVGLFALPGDDASKNNLTVWPGTSALYIPKTTEGAKLDAAKKFIAFAASQQGCEATIQASPPQGPFLSKACTLPSDVSQVAKDTQAYFDAGHATPALEFKSPVKGPNLEQICIQVGTGQESAEKAAALYDQDVKKQAQQLNLPGWD</sequence>
<dbReference type="Pfam" id="PF01547">
    <property type="entry name" value="SBP_bac_1"/>
    <property type="match status" value="1"/>
</dbReference>
<dbReference type="Proteomes" id="UP000198504">
    <property type="component" value="Unassembled WGS sequence"/>
</dbReference>
<evidence type="ECO:0000313" key="2">
    <source>
        <dbReference type="EMBL" id="SEQ09956.1"/>
    </source>
</evidence>
<dbReference type="Gene3D" id="3.40.190.10">
    <property type="entry name" value="Periplasmic binding protein-like II"/>
    <property type="match status" value="2"/>
</dbReference>
<accession>A0A1H9D8Z8</accession>
<dbReference type="InterPro" id="IPR006059">
    <property type="entry name" value="SBP"/>
</dbReference>
<name>A0A1H9D8Z8_9ACTN</name>
<organism evidence="2 3">
    <name type="scientific">Microlunatus flavus</name>
    <dbReference type="NCBI Taxonomy" id="1036181"/>
    <lineage>
        <taxon>Bacteria</taxon>
        <taxon>Bacillati</taxon>
        <taxon>Actinomycetota</taxon>
        <taxon>Actinomycetes</taxon>
        <taxon>Propionibacteriales</taxon>
        <taxon>Propionibacteriaceae</taxon>
        <taxon>Microlunatus</taxon>
    </lineage>
</organism>
<keyword evidence="1" id="KW-0732">Signal</keyword>
<keyword evidence="3" id="KW-1185">Reference proteome</keyword>
<evidence type="ECO:0000313" key="3">
    <source>
        <dbReference type="Proteomes" id="UP000198504"/>
    </source>
</evidence>
<dbReference type="PROSITE" id="PS51257">
    <property type="entry name" value="PROKAR_LIPOPROTEIN"/>
    <property type="match status" value="1"/>
</dbReference>
<dbReference type="SUPFAM" id="SSF53850">
    <property type="entry name" value="Periplasmic binding protein-like II"/>
    <property type="match status" value="1"/>
</dbReference>
<dbReference type="PANTHER" id="PTHR43649">
    <property type="entry name" value="ARABINOSE-BINDING PROTEIN-RELATED"/>
    <property type="match status" value="1"/>
</dbReference>
<dbReference type="EMBL" id="FOFA01000002">
    <property type="protein sequence ID" value="SEQ09956.1"/>
    <property type="molecule type" value="Genomic_DNA"/>
</dbReference>
<evidence type="ECO:0000256" key="1">
    <source>
        <dbReference type="SAM" id="SignalP"/>
    </source>
</evidence>
<reference evidence="3" key="1">
    <citation type="submission" date="2016-10" db="EMBL/GenBank/DDBJ databases">
        <authorList>
            <person name="Varghese N."/>
            <person name="Submissions S."/>
        </authorList>
    </citation>
    <scope>NUCLEOTIDE SEQUENCE [LARGE SCALE GENOMIC DNA]</scope>
    <source>
        <strain evidence="3">CGMCC 4.6856</strain>
    </source>
</reference>
<protein>
    <submittedName>
        <fullName evidence="2">Raffinose/stachyose/melibiose transport system substrate-binding protein</fullName>
    </submittedName>
</protein>
<dbReference type="RefSeq" id="WP_091178330.1">
    <property type="nucleotide sequence ID" value="NZ_FOFA01000002.1"/>
</dbReference>
<feature type="chain" id="PRO_5011743665" evidence="1">
    <location>
        <begin position="24"/>
        <end position="452"/>
    </location>
</feature>
<dbReference type="InterPro" id="IPR050490">
    <property type="entry name" value="Bact_solute-bd_prot1"/>
</dbReference>
<dbReference type="OrthoDB" id="2509690at2"/>